<evidence type="ECO:0000313" key="3">
    <source>
        <dbReference type="Proteomes" id="UP000248614"/>
    </source>
</evidence>
<organism evidence="2 3">
    <name type="scientific">Sphingomonas hengshuiensis</name>
    <dbReference type="NCBI Taxonomy" id="1609977"/>
    <lineage>
        <taxon>Bacteria</taxon>
        <taxon>Pseudomonadati</taxon>
        <taxon>Pseudomonadota</taxon>
        <taxon>Alphaproteobacteria</taxon>
        <taxon>Sphingomonadales</taxon>
        <taxon>Sphingomonadaceae</taxon>
        <taxon>Sphingomonas</taxon>
    </lineage>
</organism>
<dbReference type="AlphaFoldDB" id="A0A2W5B2L6"/>
<dbReference type="Proteomes" id="UP000248614">
    <property type="component" value="Unassembled WGS sequence"/>
</dbReference>
<evidence type="ECO:0000313" key="2">
    <source>
        <dbReference type="EMBL" id="PZO77171.1"/>
    </source>
</evidence>
<name>A0A2W5B2L6_9SPHN</name>
<gene>
    <name evidence="2" type="ORF">DI632_09555</name>
</gene>
<comment type="caution">
    <text evidence="2">The sequence shown here is derived from an EMBL/GenBank/DDBJ whole genome shotgun (WGS) entry which is preliminary data.</text>
</comment>
<feature type="transmembrane region" description="Helical" evidence="1">
    <location>
        <begin position="130"/>
        <end position="153"/>
    </location>
</feature>
<feature type="transmembrane region" description="Helical" evidence="1">
    <location>
        <begin position="96"/>
        <end position="115"/>
    </location>
</feature>
<keyword evidence="1" id="KW-1133">Transmembrane helix</keyword>
<reference evidence="2 3" key="1">
    <citation type="submission" date="2017-08" db="EMBL/GenBank/DDBJ databases">
        <title>Infants hospitalized years apart are colonized by the same room-sourced microbial strains.</title>
        <authorList>
            <person name="Brooks B."/>
            <person name="Olm M.R."/>
            <person name="Firek B.A."/>
            <person name="Baker R."/>
            <person name="Thomas B.C."/>
            <person name="Morowitz M.J."/>
            <person name="Banfield J.F."/>
        </authorList>
    </citation>
    <scope>NUCLEOTIDE SEQUENCE [LARGE SCALE GENOMIC DNA]</scope>
    <source>
        <strain evidence="2">S2_018_000_R3_110</strain>
    </source>
</reference>
<dbReference type="EMBL" id="QFNF01000023">
    <property type="protein sequence ID" value="PZO77171.1"/>
    <property type="molecule type" value="Genomic_DNA"/>
</dbReference>
<protein>
    <submittedName>
        <fullName evidence="2">Uncharacterized protein</fullName>
    </submittedName>
</protein>
<sequence>MTKYATPAADGYDPHAATIPGRSRRTRWLLLAATILAAALPVIELRTPGDPGRWLPEVTPAIFPSIMAVAMSPFGRTTRKLPLDEFERAALAEAHVRAHVVTMLGIAALFVWLTLADRFGWPMPRQTRHWAALGIAATGIVASLPVLFAEWMVPLPPPEE</sequence>
<evidence type="ECO:0000256" key="1">
    <source>
        <dbReference type="SAM" id="Phobius"/>
    </source>
</evidence>
<proteinExistence type="predicted"/>
<keyword evidence="1" id="KW-0812">Transmembrane</keyword>
<accession>A0A2W5B2L6</accession>
<feature type="transmembrane region" description="Helical" evidence="1">
    <location>
        <begin position="28"/>
        <end position="46"/>
    </location>
</feature>
<keyword evidence="1" id="KW-0472">Membrane</keyword>